<sequence>MKILDLSSTLLGDVALEQLLDVFGGLHLWLVSPASFESCRDECIGMGPAANALRRGREMSPGETANITCLNFDSNGIDDEGVFFLASACMRCELLRELHMRHDRLTKKGAATLGSAVLATPFLQCLNLHSNLLGDEGLRALLQYAKY</sequence>
<dbReference type="InterPro" id="IPR032675">
    <property type="entry name" value="LRR_dom_sf"/>
</dbReference>
<dbReference type="InterPro" id="IPR052201">
    <property type="entry name" value="LRR-containing_regulator"/>
</dbReference>
<dbReference type="OrthoDB" id="120976at2759"/>
<dbReference type="Gene3D" id="3.80.10.10">
    <property type="entry name" value="Ribonuclease Inhibitor"/>
    <property type="match status" value="1"/>
</dbReference>
<evidence type="ECO:0000313" key="2">
    <source>
        <dbReference type="EMBL" id="RNF05309.1"/>
    </source>
</evidence>
<name>A0A422NIN0_TRYRA</name>
<organism evidence="2 3">
    <name type="scientific">Trypanosoma rangeli</name>
    <dbReference type="NCBI Taxonomy" id="5698"/>
    <lineage>
        <taxon>Eukaryota</taxon>
        <taxon>Discoba</taxon>
        <taxon>Euglenozoa</taxon>
        <taxon>Kinetoplastea</taxon>
        <taxon>Metakinetoplastina</taxon>
        <taxon>Trypanosomatida</taxon>
        <taxon>Trypanosomatidae</taxon>
        <taxon>Trypanosoma</taxon>
        <taxon>Herpetosoma</taxon>
    </lineage>
</organism>
<keyword evidence="1" id="KW-0677">Repeat</keyword>
<proteinExistence type="predicted"/>
<dbReference type="PANTHER" id="PTHR24111">
    <property type="entry name" value="LEUCINE-RICH REPEAT-CONTAINING PROTEIN 34"/>
    <property type="match status" value="1"/>
</dbReference>
<accession>A0A422NIN0</accession>
<dbReference type="RefSeq" id="XP_029238609.1">
    <property type="nucleotide sequence ID" value="XM_029381523.1"/>
</dbReference>
<dbReference type="Pfam" id="PF13516">
    <property type="entry name" value="LRR_6"/>
    <property type="match status" value="2"/>
</dbReference>
<dbReference type="AlphaFoldDB" id="A0A422NIN0"/>
<dbReference type="SUPFAM" id="SSF52047">
    <property type="entry name" value="RNI-like"/>
    <property type="match status" value="1"/>
</dbReference>
<gene>
    <name evidence="2" type="ORF">TraAM80_04600</name>
</gene>
<dbReference type="EMBL" id="MKGL01000138">
    <property type="protein sequence ID" value="RNF05309.1"/>
    <property type="molecule type" value="Genomic_DNA"/>
</dbReference>
<comment type="caution">
    <text evidence="2">The sequence shown here is derived from an EMBL/GenBank/DDBJ whole genome shotgun (WGS) entry which is preliminary data.</text>
</comment>
<dbReference type="VEuPathDB" id="TriTrypDB:TRSC58_02639"/>
<protein>
    <submittedName>
        <fullName evidence="2">Putative leucine-rich repeat protein (LRRP)</fullName>
    </submittedName>
</protein>
<dbReference type="PANTHER" id="PTHR24111:SF0">
    <property type="entry name" value="LEUCINE-RICH REPEAT-CONTAINING PROTEIN"/>
    <property type="match status" value="1"/>
</dbReference>
<evidence type="ECO:0000256" key="1">
    <source>
        <dbReference type="ARBA" id="ARBA00022737"/>
    </source>
</evidence>
<evidence type="ECO:0000313" key="3">
    <source>
        <dbReference type="Proteomes" id="UP000283634"/>
    </source>
</evidence>
<dbReference type="GeneID" id="40328533"/>
<dbReference type="Proteomes" id="UP000283634">
    <property type="component" value="Unassembled WGS sequence"/>
</dbReference>
<dbReference type="InterPro" id="IPR001611">
    <property type="entry name" value="Leu-rich_rpt"/>
</dbReference>
<reference evidence="2 3" key="1">
    <citation type="journal article" date="2018" name="BMC Genomics">
        <title>Genomic comparison of Trypanosoma conorhini and Trypanosoma rangeli to Trypanosoma cruzi strains of high and low virulence.</title>
        <authorList>
            <person name="Bradwell K.R."/>
            <person name="Koparde V.N."/>
            <person name="Matveyev A.V."/>
            <person name="Serrano M.G."/>
            <person name="Alves J.M."/>
            <person name="Parikh H."/>
            <person name="Huang B."/>
            <person name="Lee V."/>
            <person name="Espinosa-Alvarez O."/>
            <person name="Ortiz P.A."/>
            <person name="Costa-Martins A.G."/>
            <person name="Teixeira M.M."/>
            <person name="Buck G.A."/>
        </authorList>
    </citation>
    <scope>NUCLEOTIDE SEQUENCE [LARGE SCALE GENOMIC DNA]</scope>
    <source>
        <strain evidence="2 3">AM80</strain>
    </source>
</reference>
<keyword evidence="3" id="KW-1185">Reference proteome</keyword>